<dbReference type="InterPro" id="IPR036397">
    <property type="entry name" value="RNaseH_sf"/>
</dbReference>
<evidence type="ECO:0000259" key="1">
    <source>
        <dbReference type="PROSITE" id="PS50994"/>
    </source>
</evidence>
<evidence type="ECO:0000313" key="2">
    <source>
        <dbReference type="EMBL" id="CAI6345947.1"/>
    </source>
</evidence>
<dbReference type="Proteomes" id="UP001160148">
    <property type="component" value="Unassembled WGS sequence"/>
</dbReference>
<feature type="domain" description="Integrase catalytic" evidence="1">
    <location>
        <begin position="24"/>
        <end position="109"/>
    </location>
</feature>
<dbReference type="SUPFAM" id="SSF53098">
    <property type="entry name" value="Ribonuclease H-like"/>
    <property type="match status" value="1"/>
</dbReference>
<organism evidence="2 3">
    <name type="scientific">Macrosiphum euphorbiae</name>
    <name type="common">potato aphid</name>
    <dbReference type="NCBI Taxonomy" id="13131"/>
    <lineage>
        <taxon>Eukaryota</taxon>
        <taxon>Metazoa</taxon>
        <taxon>Ecdysozoa</taxon>
        <taxon>Arthropoda</taxon>
        <taxon>Hexapoda</taxon>
        <taxon>Insecta</taxon>
        <taxon>Pterygota</taxon>
        <taxon>Neoptera</taxon>
        <taxon>Paraneoptera</taxon>
        <taxon>Hemiptera</taxon>
        <taxon>Sternorrhyncha</taxon>
        <taxon>Aphidomorpha</taxon>
        <taxon>Aphidoidea</taxon>
        <taxon>Aphididae</taxon>
        <taxon>Macrosiphini</taxon>
        <taxon>Macrosiphum</taxon>
    </lineage>
</organism>
<reference evidence="2 3" key="1">
    <citation type="submission" date="2023-01" db="EMBL/GenBank/DDBJ databases">
        <authorList>
            <person name="Whitehead M."/>
        </authorList>
    </citation>
    <scope>NUCLEOTIDE SEQUENCE [LARGE SCALE GENOMIC DNA]</scope>
</reference>
<dbReference type="PANTHER" id="PTHR37984:SF5">
    <property type="entry name" value="PROTEIN NYNRIN-LIKE"/>
    <property type="match status" value="1"/>
</dbReference>
<name>A0AAV0VSR3_9HEMI</name>
<comment type="caution">
    <text evidence="2">The sequence shown here is derived from an EMBL/GenBank/DDBJ whole genome shotgun (WGS) entry which is preliminary data.</text>
</comment>
<dbReference type="EMBL" id="CARXXK010000001">
    <property type="protein sequence ID" value="CAI6345947.1"/>
    <property type="molecule type" value="Genomic_DNA"/>
</dbReference>
<protein>
    <recommendedName>
        <fullName evidence="1">Integrase catalytic domain-containing protein</fullName>
    </recommendedName>
</protein>
<proteinExistence type="predicted"/>
<dbReference type="GO" id="GO:0015074">
    <property type="term" value="P:DNA integration"/>
    <property type="evidence" value="ECO:0007669"/>
    <property type="project" value="InterPro"/>
</dbReference>
<dbReference type="InterPro" id="IPR012337">
    <property type="entry name" value="RNaseH-like_sf"/>
</dbReference>
<dbReference type="Gene3D" id="3.30.420.10">
    <property type="entry name" value="Ribonuclease H-like superfamily/Ribonuclease H"/>
    <property type="match status" value="1"/>
</dbReference>
<accession>A0AAV0VSR3</accession>
<dbReference type="Pfam" id="PF00665">
    <property type="entry name" value="rve"/>
    <property type="match status" value="1"/>
</dbReference>
<dbReference type="AlphaFoldDB" id="A0AAV0VSR3"/>
<dbReference type="InterPro" id="IPR050951">
    <property type="entry name" value="Retrovirus_Pol_polyprotein"/>
</dbReference>
<dbReference type="GO" id="GO:0003676">
    <property type="term" value="F:nucleic acid binding"/>
    <property type="evidence" value="ECO:0007669"/>
    <property type="project" value="InterPro"/>
</dbReference>
<dbReference type="PROSITE" id="PS50994">
    <property type="entry name" value="INTEGRASE"/>
    <property type="match status" value="1"/>
</dbReference>
<gene>
    <name evidence="2" type="ORF">MEUPH1_LOCUS2901</name>
</gene>
<dbReference type="PANTHER" id="PTHR37984">
    <property type="entry name" value="PROTEIN CBG26694"/>
    <property type="match status" value="1"/>
</dbReference>
<evidence type="ECO:0000313" key="3">
    <source>
        <dbReference type="Proteomes" id="UP001160148"/>
    </source>
</evidence>
<keyword evidence="3" id="KW-1185">Reference proteome</keyword>
<dbReference type="InterPro" id="IPR001584">
    <property type="entry name" value="Integrase_cat-core"/>
</dbReference>
<sequence>MCMECLMTKKPRGRQPGLLHPIPPGRRPFEVVHADHVGPFVTSTEGNRYILVLVDNLTKYVCLFPVTDTSTEGVLYVMDEFINRFGLPRKLITDRGSCFTSHRFENYCE</sequence>